<comment type="subunit">
    <text evidence="5">Binds ribosomal protein uS19.</text>
</comment>
<feature type="domain" description="RimM N-terminal" evidence="6">
    <location>
        <begin position="9"/>
        <end position="91"/>
    </location>
</feature>
<evidence type="ECO:0000259" key="6">
    <source>
        <dbReference type="Pfam" id="PF01782"/>
    </source>
</evidence>
<dbReference type="EMBL" id="CP040098">
    <property type="protein sequence ID" value="QCQ23115.1"/>
    <property type="molecule type" value="Genomic_DNA"/>
</dbReference>
<evidence type="ECO:0000256" key="4">
    <source>
        <dbReference type="ARBA" id="ARBA00023186"/>
    </source>
</evidence>
<dbReference type="InterPro" id="IPR011033">
    <property type="entry name" value="PRC_barrel-like_sf"/>
</dbReference>
<dbReference type="InterPro" id="IPR011961">
    <property type="entry name" value="RimM"/>
</dbReference>
<evidence type="ECO:0000256" key="5">
    <source>
        <dbReference type="HAMAP-Rule" id="MF_00014"/>
    </source>
</evidence>
<dbReference type="Gene3D" id="2.40.30.60">
    <property type="entry name" value="RimM"/>
    <property type="match status" value="1"/>
</dbReference>
<reference evidence="8 9" key="1">
    <citation type="submission" date="2019-05" db="EMBL/GenBank/DDBJ databases">
        <title>The Complete Genome Sequence of the n-alkane-degrading Desulfoglaeba alkanexedens ALDC reveals multiple alkylsuccinate synthase gene clusters.</title>
        <authorList>
            <person name="Callaghan A.V."/>
            <person name="Davidova I.A."/>
            <person name="Duncan K.E."/>
            <person name="Morris B."/>
            <person name="McInerney M.J."/>
        </authorList>
    </citation>
    <scope>NUCLEOTIDE SEQUENCE [LARGE SCALE GENOMIC DNA]</scope>
    <source>
        <strain evidence="8 9">ALDC</strain>
    </source>
</reference>
<proteinExistence type="inferred from homology"/>
<dbReference type="InterPro" id="IPR009000">
    <property type="entry name" value="Transl_B-barrel_sf"/>
</dbReference>
<dbReference type="PANTHER" id="PTHR33692:SF1">
    <property type="entry name" value="RIBOSOME MATURATION FACTOR RIMM"/>
    <property type="match status" value="1"/>
</dbReference>
<keyword evidence="1 5" id="KW-0963">Cytoplasm</keyword>
<comment type="subcellular location">
    <subcellularLocation>
        <location evidence="5">Cytoplasm</location>
    </subcellularLocation>
</comment>
<dbReference type="InterPro" id="IPR002676">
    <property type="entry name" value="RimM_N"/>
</dbReference>
<evidence type="ECO:0000313" key="8">
    <source>
        <dbReference type="EMBL" id="QCQ23115.1"/>
    </source>
</evidence>
<sequence length="175" mass="18926">MDERVWVPVGKVTRAHGVRGDVKILPYGDTLAGFQAGGKMHVRVAGFHALRTLTLTRIRPHGRFLLAGFEELPNPEAAAAIVGGEIVLSEDHLPPTDEGEYYTYQLIGLSVETTAGIPVGTLRAVFDAGSHDIYVVAGRHGKEVLIPAVEDVVTEVDLGRRRMVIDPPEGLIDDL</sequence>
<comment type="function">
    <text evidence="5">An accessory protein needed during the final step in the assembly of 30S ribosomal subunit, possibly for assembly of the head region. Essential for efficient processing of 16S rRNA. May be needed both before and after RbfA during the maturation of 16S rRNA. It has affinity for free ribosomal 30S subunits but not for 70S ribosomes.</text>
</comment>
<reference evidence="8 9" key="2">
    <citation type="submission" date="2019-05" db="EMBL/GenBank/DDBJ databases">
        <authorList>
            <person name="Suflita J.M."/>
            <person name="Marks C.R."/>
        </authorList>
    </citation>
    <scope>NUCLEOTIDE SEQUENCE [LARGE SCALE GENOMIC DNA]</scope>
    <source>
        <strain evidence="8 9">ALDC</strain>
    </source>
</reference>
<evidence type="ECO:0000256" key="3">
    <source>
        <dbReference type="ARBA" id="ARBA00022552"/>
    </source>
</evidence>
<name>A0A4P8L7F7_9BACT</name>
<evidence type="ECO:0000256" key="1">
    <source>
        <dbReference type="ARBA" id="ARBA00022490"/>
    </source>
</evidence>
<dbReference type="GO" id="GO:0042274">
    <property type="term" value="P:ribosomal small subunit biogenesis"/>
    <property type="evidence" value="ECO:0007669"/>
    <property type="project" value="UniProtKB-UniRule"/>
</dbReference>
<evidence type="ECO:0000259" key="7">
    <source>
        <dbReference type="Pfam" id="PF24986"/>
    </source>
</evidence>
<dbReference type="SUPFAM" id="SSF50346">
    <property type="entry name" value="PRC-barrel domain"/>
    <property type="match status" value="1"/>
</dbReference>
<accession>A0A4P8L7F7</accession>
<evidence type="ECO:0000313" key="9">
    <source>
        <dbReference type="Proteomes" id="UP000298602"/>
    </source>
</evidence>
<dbReference type="GO" id="GO:0005737">
    <property type="term" value="C:cytoplasm"/>
    <property type="evidence" value="ECO:0007669"/>
    <property type="project" value="UniProtKB-SubCell"/>
</dbReference>
<dbReference type="NCBIfam" id="TIGR02273">
    <property type="entry name" value="16S_RimM"/>
    <property type="match status" value="1"/>
</dbReference>
<keyword evidence="9" id="KW-1185">Reference proteome</keyword>
<feature type="domain" description="Ribosome maturation factor RimM PRC barrel" evidence="7">
    <location>
        <begin position="105"/>
        <end position="171"/>
    </location>
</feature>
<dbReference type="HAMAP" id="MF_00014">
    <property type="entry name" value="Ribosome_mat_RimM"/>
    <property type="match status" value="1"/>
</dbReference>
<comment type="similarity">
    <text evidence="5">Belongs to the RimM family.</text>
</comment>
<dbReference type="GO" id="GO:0043022">
    <property type="term" value="F:ribosome binding"/>
    <property type="evidence" value="ECO:0007669"/>
    <property type="project" value="InterPro"/>
</dbReference>
<protein>
    <recommendedName>
        <fullName evidence="5">Ribosome maturation factor RimM</fullName>
    </recommendedName>
</protein>
<dbReference type="Pfam" id="PF01782">
    <property type="entry name" value="RimM"/>
    <property type="match status" value="1"/>
</dbReference>
<keyword evidence="4 5" id="KW-0143">Chaperone</keyword>
<keyword evidence="2 5" id="KW-0690">Ribosome biogenesis</keyword>
<dbReference type="Gene3D" id="2.30.30.240">
    <property type="entry name" value="PRC-barrel domain"/>
    <property type="match status" value="1"/>
</dbReference>
<dbReference type="AlphaFoldDB" id="A0A4P8L7F7"/>
<keyword evidence="3 5" id="KW-0698">rRNA processing</keyword>
<dbReference type="SUPFAM" id="SSF50447">
    <property type="entry name" value="Translation proteins"/>
    <property type="match status" value="1"/>
</dbReference>
<dbReference type="RefSeq" id="WP_137425395.1">
    <property type="nucleotide sequence ID" value="NZ_CP040098.1"/>
</dbReference>
<evidence type="ECO:0000256" key="2">
    <source>
        <dbReference type="ARBA" id="ARBA00022517"/>
    </source>
</evidence>
<dbReference type="PANTHER" id="PTHR33692">
    <property type="entry name" value="RIBOSOME MATURATION FACTOR RIMM"/>
    <property type="match status" value="1"/>
</dbReference>
<comment type="domain">
    <text evidence="5">The PRC barrel domain binds ribosomal protein uS19.</text>
</comment>
<dbReference type="GO" id="GO:0005840">
    <property type="term" value="C:ribosome"/>
    <property type="evidence" value="ECO:0007669"/>
    <property type="project" value="InterPro"/>
</dbReference>
<dbReference type="Pfam" id="PF24986">
    <property type="entry name" value="PRC_RimM"/>
    <property type="match status" value="1"/>
</dbReference>
<dbReference type="InterPro" id="IPR036976">
    <property type="entry name" value="RimM_N_sf"/>
</dbReference>
<dbReference type="InterPro" id="IPR056792">
    <property type="entry name" value="PRC_RimM"/>
</dbReference>
<dbReference type="KEGG" id="dax:FDQ92_13600"/>
<dbReference type="OrthoDB" id="9783509at2"/>
<gene>
    <name evidence="5 8" type="primary">rimM</name>
    <name evidence="8" type="ORF">FDQ92_13600</name>
</gene>
<dbReference type="Proteomes" id="UP000298602">
    <property type="component" value="Chromosome"/>
</dbReference>
<organism evidence="8 9">
    <name type="scientific">Desulfoglaeba alkanexedens ALDC</name>
    <dbReference type="NCBI Taxonomy" id="980445"/>
    <lineage>
        <taxon>Bacteria</taxon>
        <taxon>Pseudomonadati</taxon>
        <taxon>Thermodesulfobacteriota</taxon>
        <taxon>Syntrophobacteria</taxon>
        <taxon>Syntrophobacterales</taxon>
        <taxon>Syntrophobacteraceae</taxon>
        <taxon>Desulfoglaeba</taxon>
    </lineage>
</organism>
<dbReference type="GO" id="GO:0006364">
    <property type="term" value="P:rRNA processing"/>
    <property type="evidence" value="ECO:0007669"/>
    <property type="project" value="UniProtKB-UniRule"/>
</dbReference>